<dbReference type="InterPro" id="IPR000157">
    <property type="entry name" value="TIR_dom"/>
</dbReference>
<evidence type="ECO:0000256" key="1">
    <source>
        <dbReference type="SAM" id="MobiDB-lite"/>
    </source>
</evidence>
<proteinExistence type="predicted"/>
<sequence length="698" mass="76428">MAGRASTYHAFISYSHADRATARWLHRALETYRLPRRLVGRPTALGPVPPNLSPIFKDREELGAAADLSAELRSALDGSRFLVVVASPDAARSRWVNEEIRVFKQRHGDARVLVLVVAGEPGASGMPGRETEECFPEALRFHVDGEGRITRQPAEPVAADLRPHGDGKRLASLKLVAGLTGLRLDDLVQREAQRRQKRLAWLATAATVGMLAMGGMALMARQARDEAQHQRAQAEGLIEFMLTDLRRKLEPVGRLDVMDSVGQRAMAYYGQQQPARLDADALGRRSRALLLVGEVRNLRGDLDGALATYRQAADTTAEQLRRDPGNPQRIFDHAQSEFWVGYIAWQRGDAAPARRHLGRYLALAGRLTTIDPANVDWLVERVYAETNLGALELSEDRPGEALAHFDRALDGWLELRERSGDAPEHAYQFAQTLAWQADARRRMGESVAALELRRDEGALYRRLLVDDPKNTKIREALSISLVRAAQLELERGNDAGGAALAREGVATIESLRAQDPANRLWLEMAVKAANVHAESLMLSHDWAGAAEANARALADANALVGGDASVTAWRTDGLLPARWMQAAILVARGDHEAAAPALDRFARDFAPDADATSPEARFGWLVAKLLAARNAGALDDDAAAARALEEARAYLASLDGGQDARFRAVADWLADPDPRSPRPEGGADYRLTALISEPTHRR</sequence>
<protein>
    <submittedName>
        <fullName evidence="4">Toll/interleukin-1 receptor domain-containing protein</fullName>
    </submittedName>
</protein>
<dbReference type="AlphaFoldDB" id="A0A7W3TKW7"/>
<evidence type="ECO:0000313" key="4">
    <source>
        <dbReference type="EMBL" id="MBB1059839.1"/>
    </source>
</evidence>
<dbReference type="Proteomes" id="UP000523196">
    <property type="component" value="Unassembled WGS sequence"/>
</dbReference>
<keyword evidence="2" id="KW-0812">Transmembrane</keyword>
<dbReference type="EMBL" id="JACHTF010000003">
    <property type="protein sequence ID" value="MBB1059839.1"/>
    <property type="molecule type" value="Genomic_DNA"/>
</dbReference>
<feature type="region of interest" description="Disordered" evidence="1">
    <location>
        <begin position="670"/>
        <end position="698"/>
    </location>
</feature>
<dbReference type="Pfam" id="PF13676">
    <property type="entry name" value="TIR_2"/>
    <property type="match status" value="1"/>
</dbReference>
<dbReference type="PROSITE" id="PS50104">
    <property type="entry name" value="TIR"/>
    <property type="match status" value="1"/>
</dbReference>
<dbReference type="RefSeq" id="WP_182685439.1">
    <property type="nucleotide sequence ID" value="NZ_JACHTF010000003.1"/>
</dbReference>
<accession>A0A7W3TKW7</accession>
<evidence type="ECO:0000259" key="3">
    <source>
        <dbReference type="PROSITE" id="PS50104"/>
    </source>
</evidence>
<keyword evidence="2" id="KW-0472">Membrane</keyword>
<feature type="compositionally biased region" description="Basic and acidic residues" evidence="1">
    <location>
        <begin position="672"/>
        <end position="683"/>
    </location>
</feature>
<reference evidence="4 5" key="1">
    <citation type="submission" date="2020-08" db="EMBL/GenBank/DDBJ databases">
        <authorList>
            <person name="Xu S."/>
            <person name="Li A."/>
        </authorList>
    </citation>
    <scope>NUCLEOTIDE SEQUENCE [LARGE SCALE GENOMIC DNA]</scope>
    <source>
        <strain evidence="4 5">119BY6-57</strain>
    </source>
</reference>
<dbReference type="InterPro" id="IPR011990">
    <property type="entry name" value="TPR-like_helical_dom_sf"/>
</dbReference>
<gene>
    <name evidence="4" type="ORF">H4F98_04555</name>
</gene>
<feature type="domain" description="TIR" evidence="3">
    <location>
        <begin position="6"/>
        <end position="143"/>
    </location>
</feature>
<dbReference type="SMART" id="SM00255">
    <property type="entry name" value="TIR"/>
    <property type="match status" value="1"/>
</dbReference>
<dbReference type="InterPro" id="IPR035897">
    <property type="entry name" value="Toll_tir_struct_dom_sf"/>
</dbReference>
<dbReference type="SUPFAM" id="SSF52200">
    <property type="entry name" value="Toll/Interleukin receptor TIR domain"/>
    <property type="match status" value="1"/>
</dbReference>
<keyword evidence="2" id="KW-1133">Transmembrane helix</keyword>
<evidence type="ECO:0000313" key="5">
    <source>
        <dbReference type="Proteomes" id="UP000523196"/>
    </source>
</evidence>
<dbReference type="SUPFAM" id="SSF48452">
    <property type="entry name" value="TPR-like"/>
    <property type="match status" value="1"/>
</dbReference>
<keyword evidence="4" id="KW-0675">Receptor</keyword>
<keyword evidence="5" id="KW-1185">Reference proteome</keyword>
<dbReference type="Gene3D" id="3.40.50.10140">
    <property type="entry name" value="Toll/interleukin-1 receptor homology (TIR) domain"/>
    <property type="match status" value="1"/>
</dbReference>
<name>A0A7W3TKW7_9GAMM</name>
<evidence type="ECO:0000256" key="2">
    <source>
        <dbReference type="SAM" id="Phobius"/>
    </source>
</evidence>
<comment type="caution">
    <text evidence="4">The sequence shown here is derived from an EMBL/GenBank/DDBJ whole genome shotgun (WGS) entry which is preliminary data.</text>
</comment>
<organism evidence="4 5">
    <name type="scientific">Marilutibacter spongiae</name>
    <dbReference type="NCBI Taxonomy" id="2025720"/>
    <lineage>
        <taxon>Bacteria</taxon>
        <taxon>Pseudomonadati</taxon>
        <taxon>Pseudomonadota</taxon>
        <taxon>Gammaproteobacteria</taxon>
        <taxon>Lysobacterales</taxon>
        <taxon>Lysobacteraceae</taxon>
        <taxon>Marilutibacter</taxon>
    </lineage>
</organism>
<dbReference type="Gene3D" id="1.25.40.10">
    <property type="entry name" value="Tetratricopeptide repeat domain"/>
    <property type="match status" value="1"/>
</dbReference>
<dbReference type="GO" id="GO:0007165">
    <property type="term" value="P:signal transduction"/>
    <property type="evidence" value="ECO:0007669"/>
    <property type="project" value="InterPro"/>
</dbReference>
<feature type="transmembrane region" description="Helical" evidence="2">
    <location>
        <begin position="199"/>
        <end position="220"/>
    </location>
</feature>